<dbReference type="GO" id="GO:0005524">
    <property type="term" value="F:ATP binding"/>
    <property type="evidence" value="ECO:0007669"/>
    <property type="project" value="UniProtKB-KW"/>
</dbReference>
<keyword evidence="3" id="KW-0547">Nucleotide-binding</keyword>
<comment type="caution">
    <text evidence="7">The sequence shown here is derived from an EMBL/GenBank/DDBJ whole genome shotgun (WGS) entry which is preliminary data.</text>
</comment>
<evidence type="ECO:0000256" key="1">
    <source>
        <dbReference type="ARBA" id="ARBA00022527"/>
    </source>
</evidence>
<dbReference type="PROSITE" id="PS50011">
    <property type="entry name" value="PROTEIN_KINASE_DOM"/>
    <property type="match status" value="1"/>
</dbReference>
<dbReference type="Pfam" id="PF00069">
    <property type="entry name" value="Pkinase"/>
    <property type="match status" value="1"/>
</dbReference>
<dbReference type="GO" id="GO:0004674">
    <property type="term" value="F:protein serine/threonine kinase activity"/>
    <property type="evidence" value="ECO:0007669"/>
    <property type="project" value="UniProtKB-KW"/>
</dbReference>
<reference evidence="7 8" key="1">
    <citation type="journal article" date="2013" name="Curr. Biol.">
        <title>The Genome of the Foraminiferan Reticulomyxa filosa.</title>
        <authorList>
            <person name="Glockner G."/>
            <person name="Hulsmann N."/>
            <person name="Schleicher M."/>
            <person name="Noegel A.A."/>
            <person name="Eichinger L."/>
            <person name="Gallinger C."/>
            <person name="Pawlowski J."/>
            <person name="Sierra R."/>
            <person name="Euteneuer U."/>
            <person name="Pillet L."/>
            <person name="Moustafa A."/>
            <person name="Platzer M."/>
            <person name="Groth M."/>
            <person name="Szafranski K."/>
            <person name="Schliwa M."/>
        </authorList>
    </citation>
    <scope>NUCLEOTIDE SEQUENCE [LARGE SCALE GENOMIC DNA]</scope>
</reference>
<sequence>MNIALNGETLRKADSWRIGVLLYALVTGTLPYLASTQQNSFTQILAQKPIIPIEEIKCSSELKQLISKLLEPTYFKRVDVQTALKETWLKNAPSDLLPAEVFAKVQHFDRIEETKINSLKKKRGSFQNVVFAKKLSKAAKKSHWTWEEFETHYQKLDITNDIITLLTNAIFRGLDLEGTGMVQSALLLALFEDINLRMKPVIDKIKSQPEMSFEEVHEGLSKAIKEGFDISELLPVDNVIRSTDAKK</sequence>
<evidence type="ECO:0000256" key="4">
    <source>
        <dbReference type="ARBA" id="ARBA00022777"/>
    </source>
</evidence>
<gene>
    <name evidence="7" type="ORF">RFI_11265</name>
</gene>
<evidence type="ECO:0000313" key="8">
    <source>
        <dbReference type="Proteomes" id="UP000023152"/>
    </source>
</evidence>
<dbReference type="SUPFAM" id="SSF56112">
    <property type="entry name" value="Protein kinase-like (PK-like)"/>
    <property type="match status" value="1"/>
</dbReference>
<dbReference type="InterPro" id="IPR011009">
    <property type="entry name" value="Kinase-like_dom_sf"/>
</dbReference>
<organism evidence="7 8">
    <name type="scientific">Reticulomyxa filosa</name>
    <dbReference type="NCBI Taxonomy" id="46433"/>
    <lineage>
        <taxon>Eukaryota</taxon>
        <taxon>Sar</taxon>
        <taxon>Rhizaria</taxon>
        <taxon>Retaria</taxon>
        <taxon>Foraminifera</taxon>
        <taxon>Monothalamids</taxon>
        <taxon>Reticulomyxidae</taxon>
        <taxon>Reticulomyxa</taxon>
    </lineage>
</organism>
<name>X6NIU3_RETFI</name>
<dbReference type="PANTHER" id="PTHR24349">
    <property type="entry name" value="SERINE/THREONINE-PROTEIN KINASE"/>
    <property type="match status" value="1"/>
</dbReference>
<evidence type="ECO:0000313" key="7">
    <source>
        <dbReference type="EMBL" id="ETO25876.1"/>
    </source>
</evidence>
<keyword evidence="5" id="KW-0067">ATP-binding</keyword>
<dbReference type="OrthoDB" id="68483at2759"/>
<dbReference type="Proteomes" id="UP000023152">
    <property type="component" value="Unassembled WGS sequence"/>
</dbReference>
<dbReference type="InterPro" id="IPR000719">
    <property type="entry name" value="Prot_kinase_dom"/>
</dbReference>
<evidence type="ECO:0000256" key="5">
    <source>
        <dbReference type="ARBA" id="ARBA00022840"/>
    </source>
</evidence>
<dbReference type="InterPro" id="IPR050205">
    <property type="entry name" value="CDPK_Ser/Thr_kinases"/>
</dbReference>
<protein>
    <submittedName>
        <fullName evidence="7">CAMK family protein kinase</fullName>
    </submittedName>
</protein>
<evidence type="ECO:0000256" key="2">
    <source>
        <dbReference type="ARBA" id="ARBA00022679"/>
    </source>
</evidence>
<evidence type="ECO:0000256" key="3">
    <source>
        <dbReference type="ARBA" id="ARBA00022741"/>
    </source>
</evidence>
<proteinExistence type="predicted"/>
<dbReference type="AlphaFoldDB" id="X6NIU3"/>
<keyword evidence="8" id="KW-1185">Reference proteome</keyword>
<keyword evidence="1" id="KW-0723">Serine/threonine-protein kinase</keyword>
<dbReference type="Gene3D" id="1.10.510.10">
    <property type="entry name" value="Transferase(Phosphotransferase) domain 1"/>
    <property type="match status" value="1"/>
</dbReference>
<keyword evidence="4 7" id="KW-0418">Kinase</keyword>
<keyword evidence="2" id="KW-0808">Transferase</keyword>
<evidence type="ECO:0000259" key="6">
    <source>
        <dbReference type="PROSITE" id="PS50011"/>
    </source>
</evidence>
<feature type="domain" description="Protein kinase" evidence="6">
    <location>
        <begin position="1"/>
        <end position="89"/>
    </location>
</feature>
<accession>X6NIU3</accession>
<dbReference type="EMBL" id="ASPP01008235">
    <property type="protein sequence ID" value="ETO25876.1"/>
    <property type="molecule type" value="Genomic_DNA"/>
</dbReference>